<keyword evidence="3" id="KW-1185">Reference proteome</keyword>
<dbReference type="AlphaFoldDB" id="A0A090LDD8"/>
<evidence type="ECO:0000256" key="1">
    <source>
        <dbReference type="SAM" id="MobiDB-lite"/>
    </source>
</evidence>
<dbReference type="CTD" id="36380161"/>
<proteinExistence type="predicted"/>
<evidence type="ECO:0000313" key="2">
    <source>
        <dbReference type="EMBL" id="CEF67796.1"/>
    </source>
</evidence>
<reference evidence="2 3" key="1">
    <citation type="submission" date="2014-09" db="EMBL/GenBank/DDBJ databases">
        <authorList>
            <person name="Martin A.A."/>
        </authorList>
    </citation>
    <scope>NUCLEOTIDE SEQUENCE</scope>
    <source>
        <strain evidence="3">ED321</strain>
        <strain evidence="2">ED321 Heterogonic</strain>
    </source>
</reference>
<dbReference type="InterPro" id="IPR029058">
    <property type="entry name" value="AB_hydrolase_fold"/>
</dbReference>
<dbReference type="GeneID" id="36380161"/>
<dbReference type="PANTHER" id="PTHR12277:SF81">
    <property type="entry name" value="PROTEIN ABHD13"/>
    <property type="match status" value="1"/>
</dbReference>
<dbReference type="EMBL" id="LN609529">
    <property type="protein sequence ID" value="CEF67796.1"/>
    <property type="molecule type" value="Genomic_DNA"/>
</dbReference>
<organism evidence="2">
    <name type="scientific">Strongyloides ratti</name>
    <name type="common">Parasitic roundworm</name>
    <dbReference type="NCBI Taxonomy" id="34506"/>
    <lineage>
        <taxon>Eukaryota</taxon>
        <taxon>Metazoa</taxon>
        <taxon>Ecdysozoa</taxon>
        <taxon>Nematoda</taxon>
        <taxon>Chromadorea</taxon>
        <taxon>Rhabditida</taxon>
        <taxon>Tylenchina</taxon>
        <taxon>Panagrolaimomorpha</taxon>
        <taxon>Strongyloidoidea</taxon>
        <taxon>Strongyloididae</taxon>
        <taxon>Strongyloides</taxon>
    </lineage>
</organism>
<evidence type="ECO:0000313" key="3">
    <source>
        <dbReference type="Proteomes" id="UP000035682"/>
    </source>
</evidence>
<dbReference type="PANTHER" id="PTHR12277">
    <property type="entry name" value="ALPHA/BETA HYDROLASE DOMAIN-CONTAINING PROTEIN"/>
    <property type="match status" value="1"/>
</dbReference>
<evidence type="ECO:0000313" key="4">
    <source>
        <dbReference type="WBParaSite" id="SRAE_2000245800.1"/>
    </source>
</evidence>
<dbReference type="GO" id="GO:0010008">
    <property type="term" value="C:endosome membrane"/>
    <property type="evidence" value="ECO:0007669"/>
    <property type="project" value="TreeGrafter"/>
</dbReference>
<dbReference type="STRING" id="34506.A0A090LDD8"/>
<dbReference type="RefSeq" id="XP_024506996.1">
    <property type="nucleotide sequence ID" value="XM_024653528.1"/>
</dbReference>
<feature type="compositionally biased region" description="Basic and acidic residues" evidence="1">
    <location>
        <begin position="43"/>
        <end position="72"/>
    </location>
</feature>
<feature type="region of interest" description="Disordered" evidence="1">
    <location>
        <begin position="41"/>
        <end position="72"/>
    </location>
</feature>
<accession>A0A090LDD8</accession>
<dbReference type="GO" id="GO:0005886">
    <property type="term" value="C:plasma membrane"/>
    <property type="evidence" value="ECO:0007669"/>
    <property type="project" value="TreeGrafter"/>
</dbReference>
<dbReference type="SUPFAM" id="SSF53474">
    <property type="entry name" value="alpha/beta-Hydrolases"/>
    <property type="match status" value="1"/>
</dbReference>
<dbReference type="OrthoDB" id="446723at2759"/>
<dbReference type="Proteomes" id="UP000035682">
    <property type="component" value="Unplaced"/>
</dbReference>
<name>A0A090LDD8_STRRB</name>
<protein>
    <submittedName>
        <fullName evidence="2 4">Uncharacterized protein</fullName>
    </submittedName>
</protein>
<evidence type="ECO:0000313" key="5">
    <source>
        <dbReference type="WormBase" id="SRAE_2000245800"/>
    </source>
</evidence>
<sequence>MHRHNCRHKHLFVSNHVSDNKESIVEIASFHTELINHSRIITGKKEDKPTNKIGDDNNGQEKKNLEVNQEQKPKSNCKYDDLFLIPRTCIEALPKDTNIFSESGINPQIKAIQNFGIKTKNTIEIQETLKVSRKKCKKKKYLARADTLDSKKKTDEMKDEIELRITLKNNKECKKKSDEIYKHVSEGKFYMSRVALTKEQCVFLETLDFLRNQSYIVNCKCSPEDSPSSYATCIGSFLRYLHIFINFSNILFCPPICSSISRKGAFWNPKPQYWYFQEIETSEKYEYNVIKKGTKSHTNMNNLQFMFEHPCVDYKKKFMYFFIECSVTKHVIACAFAKSIKSNYTIIYSHQNACDIGDNIVGYPNMKDIALFLNCDIICYDYSGYGISGGKPSEDALKDNIISLIDYIHIKMNVPLKKIILLGFSLGGAVSTIGATARNVGGLITMAAPASISQVIKYLFHCGSKSKGLEEFEEDSSSIVYFNTSQYIKSINCPYLGIHAFDDKLVPISHAKIIYKNSPRPKFYYYVKNSNHNYLDTASEVWIRINEFLYLDLQAKN</sequence>
<dbReference type="GO" id="GO:0008474">
    <property type="term" value="F:palmitoyl-(protein) hydrolase activity"/>
    <property type="evidence" value="ECO:0007669"/>
    <property type="project" value="TreeGrafter"/>
</dbReference>
<reference evidence="4" key="2">
    <citation type="submission" date="2020-12" db="UniProtKB">
        <authorList>
            <consortium name="WormBaseParasite"/>
        </authorList>
    </citation>
    <scope>IDENTIFICATION</scope>
</reference>
<dbReference type="WBParaSite" id="SRAE_2000245800.1">
    <property type="protein sequence ID" value="SRAE_2000245800.1"/>
    <property type="gene ID" value="WBGene00262668"/>
</dbReference>
<dbReference type="Gene3D" id="3.40.50.1820">
    <property type="entry name" value="alpha/beta hydrolase"/>
    <property type="match status" value="1"/>
</dbReference>
<dbReference type="WormBase" id="SRAE_2000245800">
    <property type="protein sequence ID" value="SRP09281"/>
    <property type="gene ID" value="WBGene00262668"/>
</dbReference>
<gene>
    <name evidence="2 4 5" type="ORF">SRAE_2000245800</name>
</gene>